<keyword evidence="2 8" id="KW-0808">Transferase</keyword>
<gene>
    <name evidence="8" type="ORF">ADIMK_0914</name>
</gene>
<dbReference type="RefSeq" id="WP_036184099.1">
    <property type="nucleotide sequence ID" value="NZ_JMQN01000013.1"/>
</dbReference>
<reference evidence="8 9" key="1">
    <citation type="submission" date="2014-04" db="EMBL/GenBank/DDBJ databases">
        <title>Marinobacterium kochiensis sp. nov., isolated from sediment sample collected from Kochi backwaters in Kerala, India.</title>
        <authorList>
            <person name="Singh A."/>
            <person name="Pinnaka A.K."/>
        </authorList>
    </citation>
    <scope>NUCLEOTIDE SEQUENCE [LARGE SCALE GENOMIC DNA]</scope>
    <source>
        <strain evidence="8 9">AK27</strain>
    </source>
</reference>
<keyword evidence="7" id="KW-0325">Glycoprotein</keyword>
<dbReference type="GO" id="GO:0016020">
    <property type="term" value="C:membrane"/>
    <property type="evidence" value="ECO:0007669"/>
    <property type="project" value="InterPro"/>
</dbReference>
<dbReference type="STRING" id="1232683.ADIMK_0914"/>
<accession>A0A081G357</accession>
<dbReference type="GO" id="GO:0016051">
    <property type="term" value="P:carbohydrate biosynthetic process"/>
    <property type="evidence" value="ECO:0007669"/>
    <property type="project" value="InterPro"/>
</dbReference>
<evidence type="ECO:0000256" key="5">
    <source>
        <dbReference type="ARBA" id="ARBA00023034"/>
    </source>
</evidence>
<evidence type="ECO:0000256" key="3">
    <source>
        <dbReference type="ARBA" id="ARBA00022692"/>
    </source>
</evidence>
<comment type="caution">
    <text evidence="8">The sequence shown here is derived from an EMBL/GenBank/DDBJ whole genome shotgun (WGS) entry which is preliminary data.</text>
</comment>
<dbReference type="GO" id="GO:0016757">
    <property type="term" value="F:glycosyltransferase activity"/>
    <property type="evidence" value="ECO:0007669"/>
    <property type="project" value="UniProtKB-KW"/>
</dbReference>
<keyword evidence="5" id="KW-0333">Golgi apparatus</keyword>
<dbReference type="InterPro" id="IPR027417">
    <property type="entry name" value="P-loop_NTPase"/>
</dbReference>
<dbReference type="PANTHER" id="PTHR12137:SF54">
    <property type="entry name" value="CARBOHYDRATE SULFOTRANSFERASE"/>
    <property type="match status" value="1"/>
</dbReference>
<evidence type="ECO:0000313" key="9">
    <source>
        <dbReference type="Proteomes" id="UP000028252"/>
    </source>
</evidence>
<comment type="subcellular location">
    <subcellularLocation>
        <location evidence="1">Golgi apparatus membrane</location>
        <topology evidence="1">Single-pass type II membrane protein</topology>
    </subcellularLocation>
</comment>
<sequence length="233" mass="27276">MLSLLWKTLPKAHRELMLSFMTQEQRQLFKKLVSGRIGYCQAYDDKHCIFVHVPKTAGLSVCKGLFDLPAVGHMSLAYYQNVLGPEKFNAYYKFAFVRNPWDRLYSAYHYLRNGGVGKDDRVWTEALQRFADFNDFVNRWVDEDNIGLQLHFMPQSRFLKDARGMISLDFIGRFESLEQDYNTILEQVGGAPMPKINVTRNSGRYIDAYSPRSREIVARVYRRDIELLGYEFQ</sequence>
<keyword evidence="6" id="KW-0472">Membrane</keyword>
<keyword evidence="8" id="KW-0328">Glycosyltransferase</keyword>
<dbReference type="InterPro" id="IPR005331">
    <property type="entry name" value="Sulfotransferase"/>
</dbReference>
<protein>
    <submittedName>
        <fullName evidence="8">Alpha-2,3-sialyltransferase</fullName>
    </submittedName>
</protein>
<keyword evidence="3" id="KW-0812">Transmembrane</keyword>
<dbReference type="GO" id="GO:0008146">
    <property type="term" value="F:sulfotransferase activity"/>
    <property type="evidence" value="ECO:0007669"/>
    <property type="project" value="InterPro"/>
</dbReference>
<keyword evidence="9" id="KW-1185">Reference proteome</keyword>
<dbReference type="EMBL" id="JMQN01000013">
    <property type="protein sequence ID" value="KEA65212.1"/>
    <property type="molecule type" value="Genomic_DNA"/>
</dbReference>
<dbReference type="InterPro" id="IPR018011">
    <property type="entry name" value="Carb_sulfotrans_8-10"/>
</dbReference>
<evidence type="ECO:0000256" key="7">
    <source>
        <dbReference type="ARBA" id="ARBA00023180"/>
    </source>
</evidence>
<evidence type="ECO:0000313" key="8">
    <source>
        <dbReference type="EMBL" id="KEA65212.1"/>
    </source>
</evidence>
<proteinExistence type="predicted"/>
<evidence type="ECO:0000256" key="2">
    <source>
        <dbReference type="ARBA" id="ARBA00022679"/>
    </source>
</evidence>
<dbReference type="AlphaFoldDB" id="A0A081G357"/>
<dbReference type="SUPFAM" id="SSF52540">
    <property type="entry name" value="P-loop containing nucleoside triphosphate hydrolases"/>
    <property type="match status" value="1"/>
</dbReference>
<evidence type="ECO:0000256" key="4">
    <source>
        <dbReference type="ARBA" id="ARBA00022989"/>
    </source>
</evidence>
<evidence type="ECO:0000256" key="1">
    <source>
        <dbReference type="ARBA" id="ARBA00004323"/>
    </source>
</evidence>
<keyword evidence="4" id="KW-1133">Transmembrane helix</keyword>
<dbReference type="OrthoDB" id="288532at2"/>
<dbReference type="PATRIC" id="fig|1232683.4.peg.906"/>
<organism evidence="8 9">
    <name type="scientific">Marinobacterium lacunae</name>
    <dbReference type="NCBI Taxonomy" id="1232683"/>
    <lineage>
        <taxon>Bacteria</taxon>
        <taxon>Pseudomonadati</taxon>
        <taxon>Pseudomonadota</taxon>
        <taxon>Gammaproteobacteria</taxon>
        <taxon>Oceanospirillales</taxon>
        <taxon>Oceanospirillaceae</taxon>
        <taxon>Marinobacterium</taxon>
    </lineage>
</organism>
<dbReference type="Proteomes" id="UP000028252">
    <property type="component" value="Unassembled WGS sequence"/>
</dbReference>
<dbReference type="eggNOG" id="COG1943">
    <property type="taxonomic scope" value="Bacteria"/>
</dbReference>
<name>A0A081G357_9GAMM</name>
<dbReference type="Pfam" id="PF03567">
    <property type="entry name" value="Sulfotransfer_2"/>
    <property type="match status" value="1"/>
</dbReference>
<dbReference type="PANTHER" id="PTHR12137">
    <property type="entry name" value="CARBOHYDRATE SULFOTRANSFERASE"/>
    <property type="match status" value="1"/>
</dbReference>
<dbReference type="Gene3D" id="3.40.50.300">
    <property type="entry name" value="P-loop containing nucleotide triphosphate hydrolases"/>
    <property type="match status" value="1"/>
</dbReference>
<evidence type="ECO:0000256" key="6">
    <source>
        <dbReference type="ARBA" id="ARBA00023136"/>
    </source>
</evidence>